<sequence length="356" mass="36211">MNKFPLIRHPLTTVALLIGSALASQTAQAGPTYTARALDLPVGQPCYLNDLNNKGQVVGACMSADRSSYAAFATAAKGKRASSVGTLGGTMSWVNGVNNAGVLVGDATVDGDMSSHAWMKAPGGEMIDLGTLGGTDSAASDVNDKGLIVGVSAVDDAGSQAGFVILPGSTQMQAVPTLGGTYARVAAVNNRGVIAGTSLLAGDVETRAFYSRAPYRKLVMLDSLGGQVTDIADINDSGKMVGFATPPNSKLRRAVTAQVGSTALTELATPAGRNARANGINSAGLIVGTHLHATENRAVAFSCTGNCSSDLTDLNSVVTDLPAGVTLVSAQRVNDKGMISAQGSDGRLYLLLPQAQ</sequence>
<name>A0ABU9C4R3_9BURK</name>
<keyword evidence="3" id="KW-1185">Reference proteome</keyword>
<evidence type="ECO:0000313" key="2">
    <source>
        <dbReference type="EMBL" id="MEK8046250.1"/>
    </source>
</evidence>
<comment type="caution">
    <text evidence="2">The sequence shown here is derived from an EMBL/GenBank/DDBJ whole genome shotgun (WGS) entry which is preliminary data.</text>
</comment>
<dbReference type="EMBL" id="JBBUTI010000005">
    <property type="protein sequence ID" value="MEK8046250.1"/>
    <property type="molecule type" value="Genomic_DNA"/>
</dbReference>
<gene>
    <name evidence="2" type="ORF">AACH00_07850</name>
</gene>
<dbReference type="RefSeq" id="WP_341398538.1">
    <property type="nucleotide sequence ID" value="NZ_JBBUTI010000005.1"/>
</dbReference>
<proteinExistence type="predicted"/>
<dbReference type="InterPro" id="IPR014262">
    <property type="entry name" value="HAF_rpt"/>
</dbReference>
<protein>
    <recommendedName>
        <fullName evidence="4">HAF family extracellular repeat protein</fullName>
    </recommendedName>
</protein>
<feature type="chain" id="PRO_5047221314" description="HAF family extracellular repeat protein" evidence="1">
    <location>
        <begin position="30"/>
        <end position="356"/>
    </location>
</feature>
<dbReference type="Proteomes" id="UP001379945">
    <property type="component" value="Unassembled WGS sequence"/>
</dbReference>
<organism evidence="2 3">
    <name type="scientific">Ideonella margarita</name>
    <dbReference type="NCBI Taxonomy" id="2984191"/>
    <lineage>
        <taxon>Bacteria</taxon>
        <taxon>Pseudomonadati</taxon>
        <taxon>Pseudomonadota</taxon>
        <taxon>Betaproteobacteria</taxon>
        <taxon>Burkholderiales</taxon>
        <taxon>Sphaerotilaceae</taxon>
        <taxon>Ideonella</taxon>
    </lineage>
</organism>
<dbReference type="NCBIfam" id="TIGR02913">
    <property type="entry name" value="HAF_rpt"/>
    <property type="match status" value="1"/>
</dbReference>
<evidence type="ECO:0008006" key="4">
    <source>
        <dbReference type="Google" id="ProtNLM"/>
    </source>
</evidence>
<accession>A0ABU9C4R3</accession>
<evidence type="ECO:0000256" key="1">
    <source>
        <dbReference type="SAM" id="SignalP"/>
    </source>
</evidence>
<reference evidence="2 3" key="1">
    <citation type="submission" date="2024-04" db="EMBL/GenBank/DDBJ databases">
        <title>Novel species of the genus Ideonella isolated from streams.</title>
        <authorList>
            <person name="Lu H."/>
        </authorList>
    </citation>
    <scope>NUCLEOTIDE SEQUENCE [LARGE SCALE GENOMIC DNA]</scope>
    <source>
        <strain evidence="2 3">LYT19W</strain>
    </source>
</reference>
<evidence type="ECO:0000313" key="3">
    <source>
        <dbReference type="Proteomes" id="UP001379945"/>
    </source>
</evidence>
<keyword evidence="1" id="KW-0732">Signal</keyword>
<feature type="signal peptide" evidence="1">
    <location>
        <begin position="1"/>
        <end position="29"/>
    </location>
</feature>